<keyword evidence="1" id="KW-0479">Metal-binding</keyword>
<dbReference type="OrthoDB" id="432970at2759"/>
<dbReference type="InterPro" id="IPR052298">
    <property type="entry name" value="ZMYND10"/>
</dbReference>
<dbReference type="PROSITE" id="PS01360">
    <property type="entry name" value="ZF_MYND_1"/>
    <property type="match status" value="1"/>
</dbReference>
<dbReference type="GO" id="GO:0008270">
    <property type="term" value="F:zinc ion binding"/>
    <property type="evidence" value="ECO:0007669"/>
    <property type="project" value="UniProtKB-KW"/>
</dbReference>
<gene>
    <name evidence="6" type="ORF">TGARI_228220</name>
</gene>
<keyword evidence="3" id="KW-0862">Zinc</keyword>
<name>A0A139XXH8_TOXGO</name>
<proteinExistence type="predicted"/>
<comment type="caution">
    <text evidence="6">The sequence shown here is derived from an EMBL/GenBank/DDBJ whole genome shotgun (WGS) entry which is preliminary data.</text>
</comment>
<dbReference type="VEuPathDB" id="ToxoDB:TGARI_228220"/>
<dbReference type="PROSITE" id="PS50865">
    <property type="entry name" value="ZF_MYND_2"/>
    <property type="match status" value="1"/>
</dbReference>
<sequence>MESSLRKDQVLRNLWGNQDVDQMTLQITPYIAEELVERLKAVHLEDIGSSEWYTHHQVVQQLNLHAHQQASAASDEFIMDTIVTKDKIYHEALLVNLLEVLLYHKTAAQAADAHLVDLVDYINRQVVYLDITQLSSPLPSVDKGAQALPSDEEELDRQAKDHQFKICMTCLSILRFLTDHRDGLPVTVTTRLLDQHDILLSLVSLMERKPWYRTRPDGEREFFEDQQWTLQRSDEASMSKVEAQVWLSIYNLVMDQECRNRYEMTTYRRDTLLRLRRHLNETVHDQIPPLMDLHRALEQLAITGQHPEEKHRIPPILVELSAEVREKLLDAYAGKWKEVAERQKTVYSEAKEEDLSRLSNFMVALPFESAASKRCRTCGRHADQRCAKCKVTWYCTRECQIHDWRNHKEICRAVSPAT</sequence>
<reference evidence="6 7" key="1">
    <citation type="journal article" date="2016" name="Nat. Commun.">
        <title>Local admixture of amplified and diversified secreted pathogenesis determinants shapes mosaic Toxoplasma gondii genomes.</title>
        <authorList>
            <person name="Lorenzi H."/>
            <person name="Khan A."/>
            <person name="Behnke M.S."/>
            <person name="Namasivayam S."/>
            <person name="Swapna L.S."/>
            <person name="Hadjithomas M."/>
            <person name="Karamycheva S."/>
            <person name="Pinney D."/>
            <person name="Brunk B.P."/>
            <person name="Ajioka J.W."/>
            <person name="Ajzenberg D."/>
            <person name="Boothroyd J.C."/>
            <person name="Boyle J.P."/>
            <person name="Darde M.L."/>
            <person name="Diaz-Miranda M.A."/>
            <person name="Dubey J.P."/>
            <person name="Fritz H.M."/>
            <person name="Gennari S.M."/>
            <person name="Gregory B.D."/>
            <person name="Kim K."/>
            <person name="Saeij J.P."/>
            <person name="Su C."/>
            <person name="White M.W."/>
            <person name="Zhu X.Q."/>
            <person name="Howe D.K."/>
            <person name="Rosenthal B.M."/>
            <person name="Grigg M.E."/>
            <person name="Parkinson J."/>
            <person name="Liu L."/>
            <person name="Kissinger J.C."/>
            <person name="Roos D.S."/>
            <person name="Sibley L.D."/>
        </authorList>
    </citation>
    <scope>NUCLEOTIDE SEQUENCE [LARGE SCALE GENOMIC DNA]</scope>
    <source>
        <strain evidence="6 7">ARI</strain>
    </source>
</reference>
<organism evidence="6 7">
    <name type="scientific">Toxoplasma gondii ARI</name>
    <dbReference type="NCBI Taxonomy" id="1074872"/>
    <lineage>
        <taxon>Eukaryota</taxon>
        <taxon>Sar</taxon>
        <taxon>Alveolata</taxon>
        <taxon>Apicomplexa</taxon>
        <taxon>Conoidasida</taxon>
        <taxon>Coccidia</taxon>
        <taxon>Eucoccidiorida</taxon>
        <taxon>Eimeriorina</taxon>
        <taxon>Sarcocystidae</taxon>
        <taxon>Toxoplasma</taxon>
    </lineage>
</organism>
<dbReference type="PANTHER" id="PTHR13244">
    <property type="entry name" value="ZINC FINGER MYND DOMAIN CONTAINING PROTEIN 10"/>
    <property type="match status" value="1"/>
</dbReference>
<accession>A0A139XXH8</accession>
<dbReference type="InterPro" id="IPR002893">
    <property type="entry name" value="Znf_MYND"/>
</dbReference>
<dbReference type="GO" id="GO:0005737">
    <property type="term" value="C:cytoplasm"/>
    <property type="evidence" value="ECO:0007669"/>
    <property type="project" value="TreeGrafter"/>
</dbReference>
<evidence type="ECO:0000256" key="4">
    <source>
        <dbReference type="PROSITE-ProRule" id="PRU00134"/>
    </source>
</evidence>
<dbReference type="SUPFAM" id="SSF144232">
    <property type="entry name" value="HIT/MYND zinc finger-like"/>
    <property type="match status" value="1"/>
</dbReference>
<dbReference type="EMBL" id="AGQS02004676">
    <property type="protein sequence ID" value="KYF43474.1"/>
    <property type="molecule type" value="Genomic_DNA"/>
</dbReference>
<dbReference type="PANTHER" id="PTHR13244:SF7">
    <property type="entry name" value="ZINC FINGER MYND DOMAIN-CONTAINING PROTEIN 10"/>
    <property type="match status" value="1"/>
</dbReference>
<evidence type="ECO:0000313" key="6">
    <source>
        <dbReference type="EMBL" id="KYF43474.1"/>
    </source>
</evidence>
<protein>
    <submittedName>
        <fullName evidence="6">MYND finger domain-containing protein</fullName>
    </submittedName>
</protein>
<dbReference type="Proteomes" id="UP000074247">
    <property type="component" value="Unassembled WGS sequence"/>
</dbReference>
<dbReference type="Gene3D" id="6.10.140.2220">
    <property type="match status" value="1"/>
</dbReference>
<dbReference type="Pfam" id="PF01753">
    <property type="entry name" value="zf-MYND"/>
    <property type="match status" value="1"/>
</dbReference>
<evidence type="ECO:0000256" key="3">
    <source>
        <dbReference type="ARBA" id="ARBA00022833"/>
    </source>
</evidence>
<evidence type="ECO:0000256" key="1">
    <source>
        <dbReference type="ARBA" id="ARBA00022723"/>
    </source>
</evidence>
<evidence type="ECO:0000259" key="5">
    <source>
        <dbReference type="PROSITE" id="PS50865"/>
    </source>
</evidence>
<keyword evidence="2 4" id="KW-0863">Zinc-finger</keyword>
<dbReference type="AlphaFoldDB" id="A0A139XXH8"/>
<evidence type="ECO:0000313" key="7">
    <source>
        <dbReference type="Proteomes" id="UP000074247"/>
    </source>
</evidence>
<evidence type="ECO:0000256" key="2">
    <source>
        <dbReference type="ARBA" id="ARBA00022771"/>
    </source>
</evidence>
<feature type="domain" description="MYND-type" evidence="5">
    <location>
        <begin position="375"/>
        <end position="411"/>
    </location>
</feature>